<dbReference type="GeneID" id="136813198"/>
<dbReference type="Proteomes" id="UP000594262">
    <property type="component" value="Unplaced"/>
</dbReference>
<feature type="domain" description="ZSWIM3 N-terminal" evidence="2">
    <location>
        <begin position="281"/>
        <end position="383"/>
    </location>
</feature>
<feature type="compositionally biased region" description="Low complexity" evidence="1">
    <location>
        <begin position="589"/>
        <end position="602"/>
    </location>
</feature>
<feature type="compositionally biased region" description="Low complexity" evidence="1">
    <location>
        <begin position="485"/>
        <end position="495"/>
    </location>
</feature>
<dbReference type="EnsemblMetazoa" id="CLYHEMT020376.1">
    <property type="protein sequence ID" value="CLYHEMP020376.1"/>
    <property type="gene ID" value="CLYHEMG020376"/>
</dbReference>
<sequence length="726" mass="82746">MFTVGHKFESFEELQQQLEHYSEETYTQYYLSDSKTCQRTKRFIKPELKYVNCKYNCVYGGRFTRRGSGVRNYVSLRETQCPAFIYIHATNEGDFLEVTRSALEHNHEISKEIYEQSRPRVLKRRSETIPEEYKAKIANLIKMKADRKELIKQVEEETGEKVRASDLANWVKREKEKGQKKREEWLQMTPQQRAEYLLKHTASNEDGSSTEVTETIEALKNLSSQSEDTIDMQILATLNKSGSAVQLILNPEETRDLEFTEEGTGTIIESEPAEVDYDTFKIGNKFRSFKLVQQLVRRLEEKIYTKFYVRDGRQSFRGEGRGNVDPTLQYAYVKFGCSHLAPHEDGKTKTKLKRVKNCPVSISLTGKDGHFLEVVKTCFEHNHETSKEIYQAHPSHKRTKPTFEKRVFELFSIISDSEVVRKLLRAETGVDMSREKIDKIKSRAPKIGGEQSIYQNFDLPDGFTYVNQSAASSISKTPLKRPRQSEGASQGSSAAKTTKYLLVGDPATTPSKPFNLGARLEDLKYPLSQGEFQRRMLTLLQETRDATLQNACRCKCPSNQNESFTNQSDTLIGQSEILTNQSESFTNQSETSTISKSETSTISKSEAVVLETENQTQADTTNIENSPPGVSEIIQHINIQKLDSSENLSDESLKQENLQNVELWSSGTETIEIVIEKQSEDENADSAQEIEAVIVNNEMEEGNEEISKESFNEVVMTAIFKDAIEK</sequence>
<dbReference type="InterPro" id="IPR040854">
    <property type="entry name" value="ZSWIM9"/>
</dbReference>
<reference evidence="3" key="1">
    <citation type="submission" date="2021-01" db="UniProtKB">
        <authorList>
            <consortium name="EnsemblMetazoa"/>
        </authorList>
    </citation>
    <scope>IDENTIFICATION</scope>
</reference>
<name>A0A7M5XAX7_9CNID</name>
<evidence type="ECO:0000259" key="2">
    <source>
        <dbReference type="Pfam" id="PF21599"/>
    </source>
</evidence>
<feature type="domain" description="ZSWIM3 N-terminal" evidence="2">
    <location>
        <begin position="4"/>
        <end position="107"/>
    </location>
</feature>
<organism evidence="3 4">
    <name type="scientific">Clytia hemisphaerica</name>
    <dbReference type="NCBI Taxonomy" id="252671"/>
    <lineage>
        <taxon>Eukaryota</taxon>
        <taxon>Metazoa</taxon>
        <taxon>Cnidaria</taxon>
        <taxon>Hydrozoa</taxon>
        <taxon>Hydroidolina</taxon>
        <taxon>Leptothecata</taxon>
        <taxon>Obeliida</taxon>
        <taxon>Clytiidae</taxon>
        <taxon>Clytia</taxon>
    </lineage>
</organism>
<dbReference type="RefSeq" id="XP_066925820.1">
    <property type="nucleotide sequence ID" value="XM_067069719.1"/>
</dbReference>
<dbReference type="InterPro" id="IPR048325">
    <property type="entry name" value="ZSWIM3_N"/>
</dbReference>
<feature type="region of interest" description="Disordered" evidence="1">
    <location>
        <begin position="474"/>
        <end position="497"/>
    </location>
</feature>
<feature type="region of interest" description="Disordered" evidence="1">
    <location>
        <begin position="582"/>
        <end position="602"/>
    </location>
</feature>
<dbReference type="AlphaFoldDB" id="A0A7M5XAX7"/>
<evidence type="ECO:0000313" key="3">
    <source>
        <dbReference type="EnsemblMetazoa" id="CLYHEMP020376.1"/>
    </source>
</evidence>
<dbReference type="Pfam" id="PF21599">
    <property type="entry name" value="ZSWIM3_N"/>
    <property type="match status" value="2"/>
</dbReference>
<evidence type="ECO:0000313" key="4">
    <source>
        <dbReference type="Proteomes" id="UP000594262"/>
    </source>
</evidence>
<protein>
    <recommendedName>
        <fullName evidence="2">ZSWIM3 N-terminal domain-containing protein</fullName>
    </recommendedName>
</protein>
<proteinExistence type="predicted"/>
<evidence type="ECO:0000256" key="1">
    <source>
        <dbReference type="SAM" id="MobiDB-lite"/>
    </source>
</evidence>
<keyword evidence="4" id="KW-1185">Reference proteome</keyword>
<dbReference type="PANTHER" id="PTHR47086:SF4">
    <property type="entry name" value="BTB DOMAIN-CONTAINING PROTEIN"/>
    <property type="match status" value="1"/>
</dbReference>
<dbReference type="OrthoDB" id="6228167at2759"/>
<accession>A0A7M5XAX7</accession>
<dbReference type="PANTHER" id="PTHR47086">
    <property type="entry name" value="BTB DOMAIN-CONTAINING PROTEIN"/>
    <property type="match status" value="1"/>
</dbReference>